<evidence type="ECO:0000313" key="2">
    <source>
        <dbReference type="EMBL" id="KAI5322059.1"/>
    </source>
</evidence>
<dbReference type="GO" id="GO:0003676">
    <property type="term" value="F:nucleic acid binding"/>
    <property type="evidence" value="ECO:0007669"/>
    <property type="project" value="InterPro"/>
</dbReference>
<gene>
    <name evidence="2" type="ORF">L3X38_031131</name>
</gene>
<dbReference type="PANTHER" id="PTHR47723:SF24">
    <property type="entry name" value="RNASE H TYPE-1 DOMAIN-CONTAINING PROTEIN"/>
    <property type="match status" value="1"/>
</dbReference>
<dbReference type="GO" id="GO:0004523">
    <property type="term" value="F:RNA-DNA hybrid ribonuclease activity"/>
    <property type="evidence" value="ECO:0007669"/>
    <property type="project" value="InterPro"/>
</dbReference>
<accession>A0AAD4YUP0</accession>
<dbReference type="EMBL" id="JAJFAZ020000006">
    <property type="protein sequence ID" value="KAI5322059.1"/>
    <property type="molecule type" value="Genomic_DNA"/>
</dbReference>
<evidence type="ECO:0000313" key="3">
    <source>
        <dbReference type="Proteomes" id="UP001054821"/>
    </source>
</evidence>
<proteinExistence type="predicted"/>
<sequence>MIDPKKVMENAVSAASEFEAVKNQVASSRNGIGVIIPPSEIWKSPKNGAIKVNFDYAWKNHDADLGVVMRNQDKEFCFGNARKRSCNSVLSAETEAAIEALMCARRAIQG</sequence>
<evidence type="ECO:0000259" key="1">
    <source>
        <dbReference type="Pfam" id="PF13456"/>
    </source>
</evidence>
<dbReference type="Pfam" id="PF13456">
    <property type="entry name" value="RVT_3"/>
    <property type="match status" value="1"/>
</dbReference>
<reference evidence="2 3" key="1">
    <citation type="journal article" date="2022" name="G3 (Bethesda)">
        <title>Whole-genome sequence and methylome profiling of the almond [Prunus dulcis (Mill.) D.A. Webb] cultivar 'Nonpareil'.</title>
        <authorList>
            <person name="D'Amico-Willman K.M."/>
            <person name="Ouma W.Z."/>
            <person name="Meulia T."/>
            <person name="Sideli G.M."/>
            <person name="Gradziel T.M."/>
            <person name="Fresnedo-Ramirez J."/>
        </authorList>
    </citation>
    <scope>NUCLEOTIDE SEQUENCE [LARGE SCALE GENOMIC DNA]</scope>
    <source>
        <strain evidence="2">Clone GOH B32 T37-40</strain>
    </source>
</reference>
<dbReference type="AlphaFoldDB" id="A0AAD4YUP0"/>
<dbReference type="InterPro" id="IPR002156">
    <property type="entry name" value="RNaseH_domain"/>
</dbReference>
<dbReference type="Proteomes" id="UP001054821">
    <property type="component" value="Chromosome 6"/>
</dbReference>
<protein>
    <recommendedName>
        <fullName evidence="1">RNase H type-1 domain-containing protein</fullName>
    </recommendedName>
</protein>
<organism evidence="2 3">
    <name type="scientific">Prunus dulcis</name>
    <name type="common">Almond</name>
    <name type="synonym">Amygdalus dulcis</name>
    <dbReference type="NCBI Taxonomy" id="3755"/>
    <lineage>
        <taxon>Eukaryota</taxon>
        <taxon>Viridiplantae</taxon>
        <taxon>Streptophyta</taxon>
        <taxon>Embryophyta</taxon>
        <taxon>Tracheophyta</taxon>
        <taxon>Spermatophyta</taxon>
        <taxon>Magnoliopsida</taxon>
        <taxon>eudicotyledons</taxon>
        <taxon>Gunneridae</taxon>
        <taxon>Pentapetalae</taxon>
        <taxon>rosids</taxon>
        <taxon>fabids</taxon>
        <taxon>Rosales</taxon>
        <taxon>Rosaceae</taxon>
        <taxon>Amygdaloideae</taxon>
        <taxon>Amygdaleae</taxon>
        <taxon>Prunus</taxon>
    </lineage>
</organism>
<keyword evidence="3" id="KW-1185">Reference proteome</keyword>
<feature type="domain" description="RNase H type-1" evidence="1">
    <location>
        <begin position="54"/>
        <end position="105"/>
    </location>
</feature>
<comment type="caution">
    <text evidence="2">The sequence shown here is derived from an EMBL/GenBank/DDBJ whole genome shotgun (WGS) entry which is preliminary data.</text>
</comment>
<dbReference type="PANTHER" id="PTHR47723">
    <property type="entry name" value="OS05G0353850 PROTEIN"/>
    <property type="match status" value="1"/>
</dbReference>
<name>A0AAD4YUP0_PRUDU</name>
<dbReference type="InterPro" id="IPR053151">
    <property type="entry name" value="RNase_H-like"/>
</dbReference>